<dbReference type="SUPFAM" id="SSF47240">
    <property type="entry name" value="Ferritin-like"/>
    <property type="match status" value="1"/>
</dbReference>
<dbReference type="EMBL" id="JYNL01000042">
    <property type="protein sequence ID" value="KMO72680.1"/>
    <property type="molecule type" value="Genomic_DNA"/>
</dbReference>
<dbReference type="GO" id="GO:0004016">
    <property type="term" value="F:adenylate cyclase activity"/>
    <property type="evidence" value="ECO:0007669"/>
    <property type="project" value="UniProtKB-EC"/>
</dbReference>
<dbReference type="AlphaFoldDB" id="A0A0J6VNQ6"/>
<evidence type="ECO:0000313" key="4">
    <source>
        <dbReference type="Proteomes" id="UP000036513"/>
    </source>
</evidence>
<evidence type="ECO:0000313" key="3">
    <source>
        <dbReference type="EMBL" id="KMO72680.1"/>
    </source>
</evidence>
<comment type="caution">
    <text evidence="3">The sequence shown here is derived from an EMBL/GenBank/DDBJ whole genome shotgun (WGS) entry which is preliminary data.</text>
</comment>
<comment type="similarity">
    <text evidence="1">Belongs to the adenylyl cyclase class-3 family.</text>
</comment>
<keyword evidence="3" id="KW-0456">Lyase</keyword>
<dbReference type="EC" id="4.6.1.1" evidence="3"/>
<protein>
    <submittedName>
        <fullName evidence="3">pH-sensitive adenylate cyclase</fullName>
        <ecNumber evidence="3">4.6.1.1</ecNumber>
    </submittedName>
</protein>
<dbReference type="PANTHER" id="PTHR43081">
    <property type="entry name" value="ADENYLATE CYCLASE, TERMINAL-DIFFERENTIATION SPECIFIC-RELATED"/>
    <property type="match status" value="1"/>
</dbReference>
<dbReference type="SUPFAM" id="SSF55073">
    <property type="entry name" value="Nucleotide cyclase"/>
    <property type="match status" value="1"/>
</dbReference>
<accession>A0A0J6VNQ6</accession>
<dbReference type="Proteomes" id="UP000036513">
    <property type="component" value="Unassembled WGS sequence"/>
</dbReference>
<proteinExistence type="inferred from homology"/>
<dbReference type="GO" id="GO:0006171">
    <property type="term" value="P:cAMP biosynthetic process"/>
    <property type="evidence" value="ECO:0007669"/>
    <property type="project" value="TreeGrafter"/>
</dbReference>
<feature type="domain" description="Guanylate cyclase" evidence="2">
    <location>
        <begin position="10"/>
        <end position="118"/>
    </location>
</feature>
<dbReference type="RefSeq" id="WP_048471345.1">
    <property type="nucleotide sequence ID" value="NZ_JYNL01000042.1"/>
</dbReference>
<evidence type="ECO:0000256" key="1">
    <source>
        <dbReference type="ARBA" id="ARBA00005381"/>
    </source>
</evidence>
<dbReference type="InterPro" id="IPR009078">
    <property type="entry name" value="Ferritin-like_SF"/>
</dbReference>
<keyword evidence="4" id="KW-1185">Reference proteome</keyword>
<dbReference type="InterPro" id="IPR029787">
    <property type="entry name" value="Nucleotide_cyclase"/>
</dbReference>
<dbReference type="GO" id="GO:0035556">
    <property type="term" value="P:intracellular signal transduction"/>
    <property type="evidence" value="ECO:0007669"/>
    <property type="project" value="InterPro"/>
</dbReference>
<dbReference type="PATRIC" id="fig|37916.4.peg.3865"/>
<dbReference type="PROSITE" id="PS50125">
    <property type="entry name" value="GUANYLATE_CYCLASE_2"/>
    <property type="match status" value="1"/>
</dbReference>
<gene>
    <name evidence="3" type="ORF">MCHLDSM_03899</name>
</gene>
<organism evidence="3 4">
    <name type="scientific">Mycolicibacterium chlorophenolicum</name>
    <dbReference type="NCBI Taxonomy" id="37916"/>
    <lineage>
        <taxon>Bacteria</taxon>
        <taxon>Bacillati</taxon>
        <taxon>Actinomycetota</taxon>
        <taxon>Actinomycetes</taxon>
        <taxon>Mycobacteriales</taxon>
        <taxon>Mycobacteriaceae</taxon>
        <taxon>Mycolicibacterium</taxon>
    </lineage>
</organism>
<dbReference type="Pfam" id="PF00211">
    <property type="entry name" value="Guanylate_cyc"/>
    <property type="match status" value="1"/>
</dbReference>
<dbReference type="CDD" id="cd07302">
    <property type="entry name" value="CHD"/>
    <property type="match status" value="1"/>
</dbReference>
<dbReference type="InterPro" id="IPR050697">
    <property type="entry name" value="Adenylyl/Guanylyl_Cyclase_3/4"/>
</dbReference>
<name>A0A0J6VNQ6_9MYCO</name>
<dbReference type="Gene3D" id="3.30.70.1230">
    <property type="entry name" value="Nucleotide cyclase"/>
    <property type="match status" value="1"/>
</dbReference>
<dbReference type="STRING" id="37916.MCHLDSM_03899"/>
<reference evidence="3 4" key="1">
    <citation type="journal article" date="2015" name="Genome Biol. Evol.">
        <title>Characterization of Three Mycobacterium spp. with Potential Use in Bioremediation by Genome Sequencing and Comparative Genomics.</title>
        <authorList>
            <person name="Das S."/>
            <person name="Pettersson B.M."/>
            <person name="Behra P.R."/>
            <person name="Ramesh M."/>
            <person name="Dasgupta S."/>
            <person name="Bhattacharya A."/>
            <person name="Kirsebom L.A."/>
        </authorList>
    </citation>
    <scope>NUCLEOTIDE SEQUENCE [LARGE SCALE GENOMIC DNA]</scope>
    <source>
        <strain evidence="3 4">DSM 43826</strain>
    </source>
</reference>
<dbReference type="InterPro" id="IPR001054">
    <property type="entry name" value="A/G_cyclase"/>
</dbReference>
<dbReference type="SMR" id="A0A0J6VNQ6"/>
<evidence type="ECO:0000259" key="2">
    <source>
        <dbReference type="PROSITE" id="PS50125"/>
    </source>
</evidence>
<sequence>MGEAASTDATFAFVDLSGFTALTEMCGDEQAAHLAGRLVELTRDSLALDVTVVKTMGDAVMIHAHGPDTMMATILDLADRAADEDGFLGLRAGIHHGSAVQRDHDYFGHAVNTAARITALAGAGHAVITEPILPACEALGVAAHPLGATELRNISAPVAVYRVQLPPPQYPTDPVCRVRIDPRTATHHLRHNDDDLWFCSDRCAQRFAAHPARYAI</sequence>
<dbReference type="PANTHER" id="PTHR43081:SF19">
    <property type="entry name" value="PH-SENSITIVE ADENYLATE CYCLASE RV1264"/>
    <property type="match status" value="1"/>
</dbReference>